<evidence type="ECO:0000313" key="4">
    <source>
        <dbReference type="EMBL" id="CAA3031163.1"/>
    </source>
</evidence>
<proteinExistence type="inferred from homology"/>
<keyword evidence="5" id="KW-1185">Reference proteome</keyword>
<dbReference type="GO" id="GO:0006952">
    <property type="term" value="P:defense response"/>
    <property type="evidence" value="ECO:0007669"/>
    <property type="project" value="InterPro"/>
</dbReference>
<name>A0A8S0VM22_OLEEU</name>
<keyword evidence="2" id="KW-0472">Membrane</keyword>
<dbReference type="InterPro" id="IPR050279">
    <property type="entry name" value="Plant_def-hormone_signal"/>
</dbReference>
<dbReference type="PRINTS" id="PR00634">
    <property type="entry name" value="BETALLERGEN"/>
</dbReference>
<evidence type="ECO:0000313" key="5">
    <source>
        <dbReference type="Proteomes" id="UP000594638"/>
    </source>
</evidence>
<dbReference type="OrthoDB" id="877951at2759"/>
<dbReference type="GO" id="GO:0005634">
    <property type="term" value="C:nucleus"/>
    <property type="evidence" value="ECO:0007669"/>
    <property type="project" value="TreeGrafter"/>
</dbReference>
<sequence length="199" mass="22097">MLSTTPPLYIPCSAAVSCTALHFFSIVIHLTFQLFKVNMGISNYFHELKTNVSHKRLFKALITDNHDVLPKVSPSIKSIETIEGDGGAGSVKKTNFSESEGSHFKHMKTKVDSLDKENYVAKFTLVEGDALGDELEKVCYEMKFEDSKDGGCVLKITSEYHSKGDVVPKEEDIKATQEHTMGLYKSCADYLIANPHVCV</sequence>
<dbReference type="PANTHER" id="PTHR31213:SF157">
    <property type="entry name" value="MAJOR ALLERGEN MAL D 1-LIKE"/>
    <property type="match status" value="1"/>
</dbReference>
<dbReference type="Pfam" id="PF00407">
    <property type="entry name" value="Bet_v_1"/>
    <property type="match status" value="1"/>
</dbReference>
<dbReference type="GO" id="GO:0038023">
    <property type="term" value="F:signaling receptor activity"/>
    <property type="evidence" value="ECO:0007669"/>
    <property type="project" value="InterPro"/>
</dbReference>
<dbReference type="PANTHER" id="PTHR31213">
    <property type="entry name" value="OS08G0374000 PROTEIN-RELATED"/>
    <property type="match status" value="1"/>
</dbReference>
<dbReference type="Gene3D" id="3.30.530.20">
    <property type="match status" value="1"/>
</dbReference>
<evidence type="ECO:0000259" key="3">
    <source>
        <dbReference type="Pfam" id="PF00407"/>
    </source>
</evidence>
<protein>
    <submittedName>
        <fullName evidence="4">Pathogenesis-related STH-2-like</fullName>
    </submittedName>
</protein>
<comment type="similarity">
    <text evidence="1">Belongs to the BetVI family.</text>
</comment>
<dbReference type="GO" id="GO:0010427">
    <property type="term" value="F:abscisic acid binding"/>
    <property type="evidence" value="ECO:0007669"/>
    <property type="project" value="InterPro"/>
</dbReference>
<dbReference type="SUPFAM" id="SSF55961">
    <property type="entry name" value="Bet v1-like"/>
    <property type="match status" value="1"/>
</dbReference>
<feature type="transmembrane region" description="Helical" evidence="2">
    <location>
        <begin position="6"/>
        <end position="32"/>
    </location>
</feature>
<evidence type="ECO:0000256" key="1">
    <source>
        <dbReference type="ARBA" id="ARBA00009744"/>
    </source>
</evidence>
<gene>
    <name evidence="4" type="ORF">OLEA9_A055807</name>
</gene>
<feature type="domain" description="Bet v I/Major latex protein" evidence="3">
    <location>
        <begin position="41"/>
        <end position="191"/>
    </location>
</feature>
<evidence type="ECO:0000256" key="2">
    <source>
        <dbReference type="SAM" id="Phobius"/>
    </source>
</evidence>
<comment type="caution">
    <text evidence="4">The sequence shown here is derived from an EMBL/GenBank/DDBJ whole genome shotgun (WGS) entry which is preliminary data.</text>
</comment>
<organism evidence="4 5">
    <name type="scientific">Olea europaea subsp. europaea</name>
    <dbReference type="NCBI Taxonomy" id="158383"/>
    <lineage>
        <taxon>Eukaryota</taxon>
        <taxon>Viridiplantae</taxon>
        <taxon>Streptophyta</taxon>
        <taxon>Embryophyta</taxon>
        <taxon>Tracheophyta</taxon>
        <taxon>Spermatophyta</taxon>
        <taxon>Magnoliopsida</taxon>
        <taxon>eudicotyledons</taxon>
        <taxon>Gunneridae</taxon>
        <taxon>Pentapetalae</taxon>
        <taxon>asterids</taxon>
        <taxon>lamiids</taxon>
        <taxon>Lamiales</taxon>
        <taxon>Oleaceae</taxon>
        <taxon>Oleeae</taxon>
        <taxon>Olea</taxon>
    </lineage>
</organism>
<dbReference type="GO" id="GO:0004864">
    <property type="term" value="F:protein phosphatase inhibitor activity"/>
    <property type="evidence" value="ECO:0007669"/>
    <property type="project" value="InterPro"/>
</dbReference>
<keyword evidence="2" id="KW-1133">Transmembrane helix</keyword>
<dbReference type="Proteomes" id="UP000594638">
    <property type="component" value="Unassembled WGS sequence"/>
</dbReference>
<dbReference type="InterPro" id="IPR023393">
    <property type="entry name" value="START-like_dom_sf"/>
</dbReference>
<dbReference type="GO" id="GO:0009738">
    <property type="term" value="P:abscisic acid-activated signaling pathway"/>
    <property type="evidence" value="ECO:0007669"/>
    <property type="project" value="InterPro"/>
</dbReference>
<dbReference type="PROSITE" id="PS00451">
    <property type="entry name" value="PATHOGENESIS_BETVI"/>
    <property type="match status" value="1"/>
</dbReference>
<dbReference type="FunFam" id="3.30.530.20:FF:000007">
    <property type="entry name" value="Major pollen allergen Bet v 1-A"/>
    <property type="match status" value="1"/>
</dbReference>
<dbReference type="Gramene" id="OE9A055807T1">
    <property type="protein sequence ID" value="OE9A055807C1"/>
    <property type="gene ID" value="OE9A055807"/>
</dbReference>
<accession>A0A8S0VM22</accession>
<dbReference type="InterPro" id="IPR024949">
    <property type="entry name" value="Bet_v_I_allergen"/>
</dbReference>
<keyword evidence="2" id="KW-0812">Transmembrane</keyword>
<dbReference type="EMBL" id="CACTIH010009424">
    <property type="protein sequence ID" value="CAA3031163.1"/>
    <property type="molecule type" value="Genomic_DNA"/>
</dbReference>
<dbReference type="CDD" id="cd07816">
    <property type="entry name" value="Bet_v1-like"/>
    <property type="match status" value="1"/>
</dbReference>
<dbReference type="GO" id="GO:0005737">
    <property type="term" value="C:cytoplasm"/>
    <property type="evidence" value="ECO:0007669"/>
    <property type="project" value="TreeGrafter"/>
</dbReference>
<dbReference type="AlphaFoldDB" id="A0A8S0VM22"/>
<reference evidence="4 5" key="1">
    <citation type="submission" date="2019-12" db="EMBL/GenBank/DDBJ databases">
        <authorList>
            <person name="Alioto T."/>
            <person name="Alioto T."/>
            <person name="Gomez Garrido J."/>
        </authorList>
    </citation>
    <scope>NUCLEOTIDE SEQUENCE [LARGE SCALE GENOMIC DNA]</scope>
</reference>
<dbReference type="InterPro" id="IPR000916">
    <property type="entry name" value="Bet_v_I/MLP"/>
</dbReference>